<dbReference type="SMART" id="SM00347">
    <property type="entry name" value="HTH_MARR"/>
    <property type="match status" value="1"/>
</dbReference>
<reference evidence="5 6" key="1">
    <citation type="submission" date="2020-08" db="EMBL/GenBank/DDBJ databases">
        <title>Cohnella phylogeny.</title>
        <authorList>
            <person name="Dunlap C."/>
        </authorList>
    </citation>
    <scope>NUCLEOTIDE SEQUENCE [LARGE SCALE GENOMIC DNA]</scope>
    <source>
        <strain evidence="5 6">DSM 103658</strain>
    </source>
</reference>
<dbReference type="EMBL" id="JACJVN010000009">
    <property type="protein sequence ID" value="MBB6676082.1"/>
    <property type="molecule type" value="Genomic_DNA"/>
</dbReference>
<keyword evidence="6" id="KW-1185">Reference proteome</keyword>
<accession>A0A841T5E0</accession>
<dbReference type="Proteomes" id="UP000574133">
    <property type="component" value="Unassembled WGS sequence"/>
</dbReference>
<sequence>MSDRSERDVLIQRMLELSAEMQRKFQAVDDEEHRWLIDHCETQAAGKVLRDMSVMMLDIVDAVGKLQPVNGITISKRFGIPKGSVSKQTRRLVDMQVLQTQLHPGNKKEIYFSLTEVGDEIYRLHEALHRQIYIGARKFLERYSNEELRFLADCYQDTLQASWLQTEEPVSKATSAVSDRGDLQEIQDMLKSIDAAQLRQVKAILKVMFFTSFEEDRDD</sequence>
<dbReference type="InterPro" id="IPR000835">
    <property type="entry name" value="HTH_MarR-typ"/>
</dbReference>
<evidence type="ECO:0000259" key="4">
    <source>
        <dbReference type="SMART" id="SM00347"/>
    </source>
</evidence>
<dbReference type="PANTHER" id="PTHR35790:SF4">
    <property type="entry name" value="HTH-TYPE TRANSCRIPTIONAL REGULATOR PCHR"/>
    <property type="match status" value="1"/>
</dbReference>
<proteinExistence type="predicted"/>
<gene>
    <name evidence="5" type="ORF">H4Q31_01935</name>
</gene>
<dbReference type="GO" id="GO:0003700">
    <property type="term" value="F:DNA-binding transcription factor activity"/>
    <property type="evidence" value="ECO:0007669"/>
    <property type="project" value="InterPro"/>
</dbReference>
<keyword evidence="3" id="KW-0804">Transcription</keyword>
<keyword evidence="1" id="KW-0805">Transcription regulation</keyword>
<keyword evidence="2" id="KW-0238">DNA-binding</keyword>
<dbReference type="RefSeq" id="WP_185177386.1">
    <property type="nucleotide sequence ID" value="NZ_CBCSEP010000034.1"/>
</dbReference>
<comment type="caution">
    <text evidence="5">The sequence shown here is derived from an EMBL/GenBank/DDBJ whole genome shotgun (WGS) entry which is preliminary data.</text>
</comment>
<evidence type="ECO:0000256" key="2">
    <source>
        <dbReference type="ARBA" id="ARBA00023125"/>
    </source>
</evidence>
<evidence type="ECO:0000313" key="5">
    <source>
        <dbReference type="EMBL" id="MBB6676082.1"/>
    </source>
</evidence>
<name>A0A841T5E0_9BACL</name>
<dbReference type="Gene3D" id="1.10.10.10">
    <property type="entry name" value="Winged helix-like DNA-binding domain superfamily/Winged helix DNA-binding domain"/>
    <property type="match status" value="1"/>
</dbReference>
<dbReference type="SUPFAM" id="SSF46785">
    <property type="entry name" value="Winged helix' DNA-binding domain"/>
    <property type="match status" value="1"/>
</dbReference>
<dbReference type="InterPro" id="IPR036388">
    <property type="entry name" value="WH-like_DNA-bd_sf"/>
</dbReference>
<feature type="domain" description="HTH marR-type" evidence="4">
    <location>
        <begin position="45"/>
        <end position="148"/>
    </location>
</feature>
<dbReference type="GO" id="GO:0003677">
    <property type="term" value="F:DNA binding"/>
    <property type="evidence" value="ECO:0007669"/>
    <property type="project" value="UniProtKB-KW"/>
</dbReference>
<evidence type="ECO:0000256" key="3">
    <source>
        <dbReference type="ARBA" id="ARBA00023163"/>
    </source>
</evidence>
<organism evidence="5 6">
    <name type="scientific">Cohnella lubricantis</name>
    <dbReference type="NCBI Taxonomy" id="2163172"/>
    <lineage>
        <taxon>Bacteria</taxon>
        <taxon>Bacillati</taxon>
        <taxon>Bacillota</taxon>
        <taxon>Bacilli</taxon>
        <taxon>Bacillales</taxon>
        <taxon>Paenibacillaceae</taxon>
        <taxon>Cohnella</taxon>
    </lineage>
</organism>
<protein>
    <submittedName>
        <fullName evidence="5">MarR family transcriptional regulator</fullName>
    </submittedName>
</protein>
<dbReference type="PANTHER" id="PTHR35790">
    <property type="entry name" value="HTH-TYPE TRANSCRIPTIONAL REGULATOR PCHR"/>
    <property type="match status" value="1"/>
</dbReference>
<dbReference type="InterPro" id="IPR036390">
    <property type="entry name" value="WH_DNA-bd_sf"/>
</dbReference>
<dbReference type="InterPro" id="IPR052067">
    <property type="entry name" value="Metal_resp_HTH_trans_reg"/>
</dbReference>
<evidence type="ECO:0000313" key="6">
    <source>
        <dbReference type="Proteomes" id="UP000574133"/>
    </source>
</evidence>
<dbReference type="AlphaFoldDB" id="A0A841T5E0"/>
<evidence type="ECO:0000256" key="1">
    <source>
        <dbReference type="ARBA" id="ARBA00023015"/>
    </source>
</evidence>